<dbReference type="KEGG" id="tme:Tmel_1117"/>
<reference evidence="2 3" key="1">
    <citation type="submission" date="2007-05" db="EMBL/GenBank/DDBJ databases">
        <title>Complete sequence of Thermosipho melanesiensis BI429.</title>
        <authorList>
            <consortium name="US DOE Joint Genome Institute"/>
            <person name="Copeland A."/>
            <person name="Lucas S."/>
            <person name="Lapidus A."/>
            <person name="Barry K."/>
            <person name="Glavina del Rio T."/>
            <person name="Dalin E."/>
            <person name="Tice H."/>
            <person name="Pitluck S."/>
            <person name="Chertkov O."/>
            <person name="Brettin T."/>
            <person name="Bruce D."/>
            <person name="Detter J.C."/>
            <person name="Han C."/>
            <person name="Schmutz J."/>
            <person name="Larimer F."/>
            <person name="Land M."/>
            <person name="Hauser L."/>
            <person name="Kyrpides N."/>
            <person name="Mikhailova N."/>
            <person name="Nelson K."/>
            <person name="Gogarten J.P."/>
            <person name="Noll K."/>
            <person name="Richardson P."/>
        </authorList>
    </citation>
    <scope>NUCLEOTIDE SEQUENCE [LARGE SCALE GENOMIC DNA]</scope>
    <source>
        <strain evidence="3">DSM 12029 / CIP 104789 / BI429</strain>
    </source>
</reference>
<keyword evidence="1" id="KW-0812">Transmembrane</keyword>
<keyword evidence="1" id="KW-1133">Transmembrane helix</keyword>
<dbReference type="HOGENOM" id="CLU_3048947_0_0_0"/>
<organism evidence="2 3">
    <name type="scientific">Thermosipho melanesiensis (strain DSM 12029 / CIP 104789 / BI429)</name>
    <dbReference type="NCBI Taxonomy" id="391009"/>
    <lineage>
        <taxon>Bacteria</taxon>
        <taxon>Thermotogati</taxon>
        <taxon>Thermotogota</taxon>
        <taxon>Thermotogae</taxon>
        <taxon>Thermotogales</taxon>
        <taxon>Fervidobacteriaceae</taxon>
        <taxon>Thermosipho</taxon>
    </lineage>
</organism>
<reference evidence="2 3" key="2">
    <citation type="journal article" date="2009" name="Proc. Natl. Acad. Sci. U.S.A.">
        <title>On the chimeric nature, thermophilic origin, and phylogenetic placement of the Thermotogales.</title>
        <authorList>
            <person name="Zhaxybayeva O."/>
            <person name="Swithers K.S."/>
            <person name="Lapierre P."/>
            <person name="Fournier G.P."/>
            <person name="Bickhart D.M."/>
            <person name="DeBoy R.T."/>
            <person name="Nelson K.E."/>
            <person name="Nesbo C.L."/>
            <person name="Doolittle W.F."/>
            <person name="Gogarten J.P."/>
            <person name="Noll K.M."/>
        </authorList>
    </citation>
    <scope>NUCLEOTIDE SEQUENCE [LARGE SCALE GENOMIC DNA]</scope>
    <source>
        <strain evidence="3">DSM 12029 / CIP 104789 / BI429</strain>
    </source>
</reference>
<keyword evidence="1" id="KW-0472">Membrane</keyword>
<proteinExistence type="predicted"/>
<dbReference type="AlphaFoldDB" id="A6LM21"/>
<sequence>MDGEEVRKVLKIFMKPPEMFYETFIDVKSNVWAYVLVATFDIVYLYKVIDMVVP</sequence>
<evidence type="ECO:0000313" key="3">
    <source>
        <dbReference type="Proteomes" id="UP000001110"/>
    </source>
</evidence>
<dbReference type="Proteomes" id="UP000001110">
    <property type="component" value="Chromosome"/>
</dbReference>
<name>A6LM21_THEM4</name>
<evidence type="ECO:0000313" key="2">
    <source>
        <dbReference type="EMBL" id="ABR30972.1"/>
    </source>
</evidence>
<protein>
    <submittedName>
        <fullName evidence="2">Uncharacterized protein</fullName>
    </submittedName>
</protein>
<feature type="transmembrane region" description="Helical" evidence="1">
    <location>
        <begin position="31"/>
        <end position="49"/>
    </location>
</feature>
<gene>
    <name evidence="2" type="ordered locus">Tmel_1117</name>
</gene>
<evidence type="ECO:0000256" key="1">
    <source>
        <dbReference type="SAM" id="Phobius"/>
    </source>
</evidence>
<dbReference type="EMBL" id="CP000716">
    <property type="protein sequence ID" value="ABR30972.1"/>
    <property type="molecule type" value="Genomic_DNA"/>
</dbReference>
<accession>A6LM21</accession>